<evidence type="ECO:0000256" key="4">
    <source>
        <dbReference type="ARBA" id="ARBA00022691"/>
    </source>
</evidence>
<name>A0ABS4HIX8_9BACI</name>
<dbReference type="NCBIfam" id="NF033452">
    <property type="entry name" value="BREX_1_MTaseX"/>
    <property type="match status" value="1"/>
</dbReference>
<evidence type="ECO:0000256" key="2">
    <source>
        <dbReference type="ARBA" id="ARBA00022603"/>
    </source>
</evidence>
<evidence type="ECO:0000313" key="8">
    <source>
        <dbReference type="Proteomes" id="UP001519328"/>
    </source>
</evidence>
<dbReference type="EMBL" id="JAGGKK010000027">
    <property type="protein sequence ID" value="MBP1950689.1"/>
    <property type="molecule type" value="Genomic_DNA"/>
</dbReference>
<gene>
    <name evidence="7" type="ORF">J2Z82_003661</name>
</gene>
<dbReference type="SUPFAM" id="SSF53335">
    <property type="entry name" value="S-adenosyl-L-methionine-dependent methyltransferases"/>
    <property type="match status" value="1"/>
</dbReference>
<comment type="caution">
    <text evidence="7">The sequence shown here is derived from an EMBL/GenBank/DDBJ whole genome shotgun (WGS) entry which is preliminary data.</text>
</comment>
<dbReference type="Proteomes" id="UP001519328">
    <property type="component" value="Unassembled WGS sequence"/>
</dbReference>
<sequence length="1167" mass="136106">MNKVELKKFAVEARRDLIDKVSLKTEQYGITKDNQEINIEENYGQLIVNGKTFPIEMKHAVHTLQQSLNRVGYDQLVEEVAYTWFNRIIAIRYMEVNNYLPDRVNVLSSSTGKNEPDILLQYETMNLDVDHQQINKWLQKNDNEKAYRKLFVAQCNNLNTVFPTLFEKINDYTELLLPDYLLDSEFIISKLVVNQELVDSFKEVEVIGWLYQYYNAEPKDKVFAKLRQNKKAEKNEIPAATQFFTPKWIVQYLVENSLGQLWLEAYPNSEIKKSLDYYIEPAEQTDEVKRRFEETRYKSINLEEITLIDPCVGSGHILVYTFDLLYQMYEEAGYLSKDIPKLILENNLFGIDIDERATQMASFALMMKAREKSRRILKQNINLNIIAIEESNNLGLQGLVNLLANNKQEEKEIELIINLYQNAKNFGSMLKPPKVDYNKYLDRIDSIGEVQISVETTRAYEQLESFKYILTQSIILVSQYNVAITNPPYMGNKGMNKTLKNFLKNYYDKSKSDLYTVFIERIQDLTKEYGINSSVTQHSWMFLSSFEGIRKYLLNNNTILNLVHLGTRAFEDIGGEVVQTSAQTLRKVAEPNYNSTFVRLVHYNNSKSKEENFSNDSNKFYALQNSFSNIPSSPISYWASAQVKKIFREFDGIGEIAKPRQGMATSDNDRFLRNWYEVNNMRIGIGFGSNADAEKSNYKWFPYNKGGSYRKWYGNYEKVINWENGGQEVKELATSLYNNATRTIKNIPFYFREGITWSFVSSAYFGVRYTPKGFIFDVGGSSLFPDEDINVYLSYLASKVSPYFISFINPTLNFQVGNVANLPLPVMSEELKSKVVEITQENVDISRLEWDSFETSWDFKSHPFISYTIDNTLSDAYGNWNQETTNRFNNLKNNEQELNEIFINFFGLYEELSSEVADNEITIVKADRVRETKSFLSFYIGCVLGRYSLDQEGLNFAGGEFDESKYESFKPNQDGLIHLTDDHYFDNDIVVRLREFLSVGFSPQTVDENMQWLAESLTMKKNESPEERLRRYFLDEFFKDHCKMYQKRPIYWLVDSGKQKGLRTLIYMHRYQPDTMASIRFEHLQEIQSKYQNEISMIDTRLANPSLSATDRRSLDKAKTDYQKKIDELQEFDKHLATYANEQIDIDLDDGVKVNYAEFDKVLSKIK</sequence>
<accession>A0ABS4HIX8</accession>
<organism evidence="7 8">
    <name type="scientific">Virgibacillus litoralis</name>
    <dbReference type="NCBI Taxonomy" id="578221"/>
    <lineage>
        <taxon>Bacteria</taxon>
        <taxon>Bacillati</taxon>
        <taxon>Bacillota</taxon>
        <taxon>Bacilli</taxon>
        <taxon>Bacillales</taxon>
        <taxon>Bacillaceae</taxon>
        <taxon>Virgibacillus</taxon>
    </lineage>
</organism>
<dbReference type="PANTHER" id="PTHR33841:SF1">
    <property type="entry name" value="DNA METHYLTRANSFERASE A"/>
    <property type="match status" value="1"/>
</dbReference>
<reference evidence="7 8" key="1">
    <citation type="submission" date="2021-03" db="EMBL/GenBank/DDBJ databases">
        <title>Genomic Encyclopedia of Type Strains, Phase IV (KMG-IV): sequencing the most valuable type-strain genomes for metagenomic binning, comparative biology and taxonomic classification.</title>
        <authorList>
            <person name="Goeker M."/>
        </authorList>
    </citation>
    <scope>NUCLEOTIDE SEQUENCE [LARGE SCALE GENOMIC DNA]</scope>
    <source>
        <strain evidence="7 8">DSM 21085</strain>
    </source>
</reference>
<feature type="domain" description="Type II methyltransferase M.TaqI-like" evidence="6">
    <location>
        <begin position="346"/>
        <end position="567"/>
    </location>
</feature>
<dbReference type="InterPro" id="IPR029063">
    <property type="entry name" value="SAM-dependent_MTases_sf"/>
</dbReference>
<dbReference type="EC" id="2.1.1.72" evidence="1"/>
<evidence type="ECO:0000313" key="7">
    <source>
        <dbReference type="EMBL" id="MBP1950689.1"/>
    </source>
</evidence>
<dbReference type="Gene3D" id="3.40.50.150">
    <property type="entry name" value="Vaccinia Virus protein VP39"/>
    <property type="match status" value="1"/>
</dbReference>
<proteinExistence type="predicted"/>
<protein>
    <recommendedName>
        <fullName evidence="1">site-specific DNA-methyltransferase (adenine-specific)</fullName>
        <ecNumber evidence="1">2.1.1.72</ecNumber>
    </recommendedName>
</protein>
<dbReference type="RefSeq" id="WP_209482152.1">
    <property type="nucleotide sequence ID" value="NZ_JAGGKK010000027.1"/>
</dbReference>
<dbReference type="GO" id="GO:0032259">
    <property type="term" value="P:methylation"/>
    <property type="evidence" value="ECO:0007669"/>
    <property type="project" value="UniProtKB-KW"/>
</dbReference>
<dbReference type="InterPro" id="IPR050953">
    <property type="entry name" value="N4_N6_ade-DNA_methylase"/>
</dbReference>
<evidence type="ECO:0000259" key="6">
    <source>
        <dbReference type="Pfam" id="PF07669"/>
    </source>
</evidence>
<dbReference type="PRINTS" id="PR00507">
    <property type="entry name" value="N12N6MTFRASE"/>
</dbReference>
<keyword evidence="8" id="KW-1185">Reference proteome</keyword>
<dbReference type="Pfam" id="PF07669">
    <property type="entry name" value="Eco57I"/>
    <property type="match status" value="1"/>
</dbReference>
<keyword evidence="3" id="KW-0808">Transferase</keyword>
<keyword evidence="4" id="KW-0949">S-adenosyl-L-methionine</keyword>
<dbReference type="InterPro" id="IPR002052">
    <property type="entry name" value="DNA_methylase_N6_adenine_CS"/>
</dbReference>
<keyword evidence="2 7" id="KW-0489">Methyltransferase</keyword>
<dbReference type="GO" id="GO:0008168">
    <property type="term" value="F:methyltransferase activity"/>
    <property type="evidence" value="ECO:0007669"/>
    <property type="project" value="UniProtKB-KW"/>
</dbReference>
<dbReference type="InterPro" id="IPR047939">
    <property type="entry name" value="BREX_1_PglX"/>
</dbReference>
<comment type="catalytic activity">
    <reaction evidence="5">
        <text>a 2'-deoxyadenosine in DNA + S-adenosyl-L-methionine = an N(6)-methyl-2'-deoxyadenosine in DNA + S-adenosyl-L-homocysteine + H(+)</text>
        <dbReference type="Rhea" id="RHEA:15197"/>
        <dbReference type="Rhea" id="RHEA-COMP:12418"/>
        <dbReference type="Rhea" id="RHEA-COMP:12419"/>
        <dbReference type="ChEBI" id="CHEBI:15378"/>
        <dbReference type="ChEBI" id="CHEBI:57856"/>
        <dbReference type="ChEBI" id="CHEBI:59789"/>
        <dbReference type="ChEBI" id="CHEBI:90615"/>
        <dbReference type="ChEBI" id="CHEBI:90616"/>
        <dbReference type="EC" id="2.1.1.72"/>
    </reaction>
</comment>
<evidence type="ECO:0000256" key="1">
    <source>
        <dbReference type="ARBA" id="ARBA00011900"/>
    </source>
</evidence>
<dbReference type="InterPro" id="IPR011639">
    <property type="entry name" value="MethylTrfase_TaqI-like_dom"/>
</dbReference>
<dbReference type="PROSITE" id="PS00092">
    <property type="entry name" value="N6_MTASE"/>
    <property type="match status" value="1"/>
</dbReference>
<evidence type="ECO:0000256" key="5">
    <source>
        <dbReference type="ARBA" id="ARBA00047942"/>
    </source>
</evidence>
<dbReference type="PANTHER" id="PTHR33841">
    <property type="entry name" value="DNA METHYLTRANSFERASE YEEA-RELATED"/>
    <property type="match status" value="1"/>
</dbReference>
<evidence type="ECO:0000256" key="3">
    <source>
        <dbReference type="ARBA" id="ARBA00022679"/>
    </source>
</evidence>